<dbReference type="SUPFAM" id="SSF47616">
    <property type="entry name" value="GST C-terminal domain-like"/>
    <property type="match status" value="1"/>
</dbReference>
<dbReference type="Pfam" id="PF13417">
    <property type="entry name" value="GST_N_3"/>
    <property type="match status" value="1"/>
</dbReference>
<evidence type="ECO:0000313" key="2">
    <source>
        <dbReference type="EMBL" id="EMD37314.1"/>
    </source>
</evidence>
<dbReference type="OrthoDB" id="202840at2759"/>
<dbReference type="SUPFAM" id="SSF52833">
    <property type="entry name" value="Thioredoxin-like"/>
    <property type="match status" value="1"/>
</dbReference>
<dbReference type="CDD" id="cd00570">
    <property type="entry name" value="GST_N_family"/>
    <property type="match status" value="1"/>
</dbReference>
<dbReference type="Gene3D" id="1.20.1050.10">
    <property type="match status" value="1"/>
</dbReference>
<name>M2PLQ7_CERS8</name>
<gene>
    <name evidence="2" type="ORF">CERSUDRAFT_50767</name>
</gene>
<dbReference type="Proteomes" id="UP000016930">
    <property type="component" value="Unassembled WGS sequence"/>
</dbReference>
<dbReference type="CDD" id="cd00299">
    <property type="entry name" value="GST_C_family"/>
    <property type="match status" value="1"/>
</dbReference>
<dbReference type="InterPro" id="IPR050983">
    <property type="entry name" value="GST_Omega/HSP26"/>
</dbReference>
<organism evidence="2 3">
    <name type="scientific">Ceriporiopsis subvermispora (strain B)</name>
    <name type="common">White-rot fungus</name>
    <name type="synonym">Gelatoporia subvermispora</name>
    <dbReference type="NCBI Taxonomy" id="914234"/>
    <lineage>
        <taxon>Eukaryota</taxon>
        <taxon>Fungi</taxon>
        <taxon>Dikarya</taxon>
        <taxon>Basidiomycota</taxon>
        <taxon>Agaricomycotina</taxon>
        <taxon>Agaricomycetes</taxon>
        <taxon>Polyporales</taxon>
        <taxon>Gelatoporiaceae</taxon>
        <taxon>Gelatoporia</taxon>
    </lineage>
</organism>
<evidence type="ECO:0000313" key="3">
    <source>
        <dbReference type="Proteomes" id="UP000016930"/>
    </source>
</evidence>
<dbReference type="PROSITE" id="PS50404">
    <property type="entry name" value="GST_NTER"/>
    <property type="match status" value="1"/>
</dbReference>
<dbReference type="InterPro" id="IPR036282">
    <property type="entry name" value="Glutathione-S-Trfase_C_sf"/>
</dbReference>
<proteinExistence type="predicted"/>
<protein>
    <recommendedName>
        <fullName evidence="1">GST N-terminal domain-containing protein</fullName>
    </recommendedName>
</protein>
<dbReference type="STRING" id="914234.M2PLQ7"/>
<dbReference type="InterPro" id="IPR004045">
    <property type="entry name" value="Glutathione_S-Trfase_N"/>
</dbReference>
<feature type="non-terminal residue" evidence="2">
    <location>
        <position position="1"/>
    </location>
</feature>
<dbReference type="SFLD" id="SFLDG00358">
    <property type="entry name" value="Main_(cytGST)"/>
    <property type="match status" value="1"/>
</dbReference>
<dbReference type="PANTHER" id="PTHR43968:SF6">
    <property type="entry name" value="GLUTATHIONE S-TRANSFERASE OMEGA"/>
    <property type="match status" value="1"/>
</dbReference>
<reference evidence="2 3" key="1">
    <citation type="journal article" date="2012" name="Proc. Natl. Acad. Sci. U.S.A.">
        <title>Comparative genomics of Ceriporiopsis subvermispora and Phanerochaete chrysosporium provide insight into selective ligninolysis.</title>
        <authorList>
            <person name="Fernandez-Fueyo E."/>
            <person name="Ruiz-Duenas F.J."/>
            <person name="Ferreira P."/>
            <person name="Floudas D."/>
            <person name="Hibbett D.S."/>
            <person name="Canessa P."/>
            <person name="Larrondo L.F."/>
            <person name="James T.Y."/>
            <person name="Seelenfreund D."/>
            <person name="Lobos S."/>
            <person name="Polanco R."/>
            <person name="Tello M."/>
            <person name="Honda Y."/>
            <person name="Watanabe T."/>
            <person name="Watanabe T."/>
            <person name="Ryu J.S."/>
            <person name="Kubicek C.P."/>
            <person name="Schmoll M."/>
            <person name="Gaskell J."/>
            <person name="Hammel K.E."/>
            <person name="St John F.J."/>
            <person name="Vanden Wymelenberg A."/>
            <person name="Sabat G."/>
            <person name="Splinter BonDurant S."/>
            <person name="Syed K."/>
            <person name="Yadav J.S."/>
            <person name="Doddapaneni H."/>
            <person name="Subramanian V."/>
            <person name="Lavin J.L."/>
            <person name="Oguiza J.A."/>
            <person name="Perez G."/>
            <person name="Pisabarro A.G."/>
            <person name="Ramirez L."/>
            <person name="Santoyo F."/>
            <person name="Master E."/>
            <person name="Coutinho P.M."/>
            <person name="Henrissat B."/>
            <person name="Lombard V."/>
            <person name="Magnuson J.K."/>
            <person name="Kuees U."/>
            <person name="Hori C."/>
            <person name="Igarashi K."/>
            <person name="Samejima M."/>
            <person name="Held B.W."/>
            <person name="Barry K.W."/>
            <person name="LaButti K.M."/>
            <person name="Lapidus A."/>
            <person name="Lindquist E.A."/>
            <person name="Lucas S.M."/>
            <person name="Riley R."/>
            <person name="Salamov A.A."/>
            <person name="Hoffmeister D."/>
            <person name="Schwenk D."/>
            <person name="Hadar Y."/>
            <person name="Yarden O."/>
            <person name="de Vries R.P."/>
            <person name="Wiebenga A."/>
            <person name="Stenlid J."/>
            <person name="Eastwood D."/>
            <person name="Grigoriev I.V."/>
            <person name="Berka R.M."/>
            <person name="Blanchette R.A."/>
            <person name="Kersten P."/>
            <person name="Martinez A.T."/>
            <person name="Vicuna R."/>
            <person name="Cullen D."/>
        </authorList>
    </citation>
    <scope>NUCLEOTIDE SEQUENCE [LARGE SCALE GENOMIC DNA]</scope>
    <source>
        <strain evidence="2 3">B</strain>
    </source>
</reference>
<keyword evidence="3" id="KW-1185">Reference proteome</keyword>
<accession>M2PLQ7</accession>
<dbReference type="InterPro" id="IPR040079">
    <property type="entry name" value="Glutathione_S-Trfase"/>
</dbReference>
<sequence>QATFALLEAGAKFNTYEVDLSNKPDWFVKQVSPLGKAPALTYGGPDVPFDKPSPESAKLADSRVILEFIAERFPGARLLPEDPILRAQTRFFIEVVRSRFMQAWRGHFLEGKPSEPFFAALEEVQALLPPHGFAVGELSIADITIAPILARAEVIFELNHPLSGWTEGESVKYLDMFKGPRFARLKQYRQDLEERAAFRASFDKVRILLPPQCFRRRRHIGRFQGWVERPSRLLVSAYEVGFVRVSSSKTDTSLYT</sequence>
<dbReference type="AlphaFoldDB" id="M2PLQ7"/>
<dbReference type="EMBL" id="KB445796">
    <property type="protein sequence ID" value="EMD37314.1"/>
    <property type="molecule type" value="Genomic_DNA"/>
</dbReference>
<feature type="domain" description="GST N-terminal" evidence="1">
    <location>
        <begin position="1"/>
        <end position="77"/>
    </location>
</feature>
<dbReference type="PANTHER" id="PTHR43968">
    <property type="match status" value="1"/>
</dbReference>
<dbReference type="GO" id="GO:0005737">
    <property type="term" value="C:cytoplasm"/>
    <property type="evidence" value="ECO:0007669"/>
    <property type="project" value="TreeGrafter"/>
</dbReference>
<evidence type="ECO:0000259" key="1">
    <source>
        <dbReference type="PROSITE" id="PS50404"/>
    </source>
</evidence>
<dbReference type="HOGENOM" id="CLU_066075_0_0_1"/>
<dbReference type="InterPro" id="IPR036249">
    <property type="entry name" value="Thioredoxin-like_sf"/>
</dbReference>
<dbReference type="Gene3D" id="3.40.30.10">
    <property type="entry name" value="Glutaredoxin"/>
    <property type="match status" value="1"/>
</dbReference>
<dbReference type="SFLD" id="SFLDS00019">
    <property type="entry name" value="Glutathione_Transferase_(cytos"/>
    <property type="match status" value="1"/>
</dbReference>